<comment type="catalytic activity">
    <reaction evidence="16">
        <text>2 L-arginine + 3 NADPH + 4 O2 + H(+) = 2 L-citrulline + 2 nitric oxide + 3 NADP(+) + 4 H2O</text>
        <dbReference type="Rhea" id="RHEA:19897"/>
        <dbReference type="ChEBI" id="CHEBI:15377"/>
        <dbReference type="ChEBI" id="CHEBI:15378"/>
        <dbReference type="ChEBI" id="CHEBI:15379"/>
        <dbReference type="ChEBI" id="CHEBI:16480"/>
        <dbReference type="ChEBI" id="CHEBI:32682"/>
        <dbReference type="ChEBI" id="CHEBI:57743"/>
        <dbReference type="ChEBI" id="CHEBI:57783"/>
        <dbReference type="ChEBI" id="CHEBI:58349"/>
        <dbReference type="EC" id="1.14.13.39"/>
    </reaction>
    <physiologicalReaction direction="left-to-right" evidence="16">
        <dbReference type="Rhea" id="RHEA:19898"/>
    </physiologicalReaction>
</comment>
<name>A0A6J1W9W3_9SAUR</name>
<evidence type="ECO:0000256" key="2">
    <source>
        <dbReference type="ARBA" id="ARBA00001950"/>
    </source>
</evidence>
<evidence type="ECO:0000256" key="14">
    <source>
        <dbReference type="ARBA" id="ARBA00023002"/>
    </source>
</evidence>
<evidence type="ECO:0000256" key="7">
    <source>
        <dbReference type="ARBA" id="ARBA00022617"/>
    </source>
</evidence>
<evidence type="ECO:0000256" key="1">
    <source>
        <dbReference type="ARBA" id="ARBA00001917"/>
    </source>
</evidence>
<organism evidence="18 19">
    <name type="scientific">Notechis scutatus</name>
    <name type="common">mainland tiger snake</name>
    <dbReference type="NCBI Taxonomy" id="8663"/>
    <lineage>
        <taxon>Eukaryota</taxon>
        <taxon>Metazoa</taxon>
        <taxon>Chordata</taxon>
        <taxon>Craniata</taxon>
        <taxon>Vertebrata</taxon>
        <taxon>Euteleostomi</taxon>
        <taxon>Lepidosauria</taxon>
        <taxon>Squamata</taxon>
        <taxon>Bifurcata</taxon>
        <taxon>Unidentata</taxon>
        <taxon>Episquamata</taxon>
        <taxon>Toxicofera</taxon>
        <taxon>Serpentes</taxon>
        <taxon>Colubroidea</taxon>
        <taxon>Elapidae</taxon>
        <taxon>Hydrophiinae</taxon>
        <taxon>Notechis</taxon>
    </lineage>
</organism>
<evidence type="ECO:0000313" key="19">
    <source>
        <dbReference type="RefSeq" id="XP_026549688.1"/>
    </source>
</evidence>
<dbReference type="InterPro" id="IPR050607">
    <property type="entry name" value="NOS"/>
</dbReference>
<evidence type="ECO:0000256" key="5">
    <source>
        <dbReference type="ARBA" id="ARBA00006267"/>
    </source>
</evidence>
<dbReference type="InterPro" id="IPR023173">
    <property type="entry name" value="NADPH_Cyt_P450_Rdtase_alpha"/>
</dbReference>
<dbReference type="InterPro" id="IPR017938">
    <property type="entry name" value="Riboflavin_synthase-like_b-brl"/>
</dbReference>
<gene>
    <name evidence="19" type="primary">LOC113431608</name>
</gene>
<evidence type="ECO:0000256" key="4">
    <source>
        <dbReference type="ARBA" id="ARBA00001974"/>
    </source>
</evidence>
<keyword evidence="10" id="KW-0479">Metal-binding</keyword>
<evidence type="ECO:0000256" key="13">
    <source>
        <dbReference type="ARBA" id="ARBA00022860"/>
    </source>
</evidence>
<keyword evidence="13" id="KW-0112">Calmodulin-binding</keyword>
<keyword evidence="7" id="KW-0349">Heme</keyword>
<dbReference type="GO" id="GO:0004517">
    <property type="term" value="F:nitric-oxide synthase activity"/>
    <property type="evidence" value="ECO:0007669"/>
    <property type="project" value="UniProtKB-EC"/>
</dbReference>
<dbReference type="GeneID" id="113431608"/>
<evidence type="ECO:0000256" key="15">
    <source>
        <dbReference type="ARBA" id="ARBA00023004"/>
    </source>
</evidence>
<feature type="non-terminal residue" evidence="19">
    <location>
        <position position="290"/>
    </location>
</feature>
<keyword evidence="8" id="KW-0285">Flavoprotein</keyword>
<keyword evidence="18" id="KW-1185">Reference proteome</keyword>
<evidence type="ECO:0000256" key="3">
    <source>
        <dbReference type="ARBA" id="ARBA00001970"/>
    </source>
</evidence>
<dbReference type="EC" id="1.14.13.39" evidence="6"/>
<proteinExistence type="inferred from homology"/>
<dbReference type="Pfam" id="PF00667">
    <property type="entry name" value="FAD_binding_1"/>
    <property type="match status" value="1"/>
</dbReference>
<feature type="domain" description="Sulfite reductase [NADPH] flavoprotein alpha-component-like FAD-binding" evidence="17">
    <location>
        <begin position="100"/>
        <end position="288"/>
    </location>
</feature>
<evidence type="ECO:0000259" key="17">
    <source>
        <dbReference type="Pfam" id="PF00667"/>
    </source>
</evidence>
<reference evidence="19" key="1">
    <citation type="submission" date="2025-08" db="UniProtKB">
        <authorList>
            <consortium name="RefSeq"/>
        </authorList>
    </citation>
    <scope>IDENTIFICATION</scope>
</reference>
<comment type="cofactor">
    <cofactor evidence="4">
        <name>FAD</name>
        <dbReference type="ChEBI" id="CHEBI:57692"/>
    </cofactor>
</comment>
<dbReference type="PANTHER" id="PTHR43410:SF1">
    <property type="entry name" value="NITRIC OXIDE SYNTHASE"/>
    <property type="match status" value="1"/>
</dbReference>
<dbReference type="FunFam" id="1.20.990.10:FF:000005">
    <property type="entry name" value="Nitric oxide synthase"/>
    <property type="match status" value="1"/>
</dbReference>
<evidence type="ECO:0000256" key="11">
    <source>
        <dbReference type="ARBA" id="ARBA00022827"/>
    </source>
</evidence>
<evidence type="ECO:0000256" key="12">
    <source>
        <dbReference type="ARBA" id="ARBA00022857"/>
    </source>
</evidence>
<keyword evidence="9" id="KW-0288">FMN</keyword>
<dbReference type="Proteomes" id="UP000504612">
    <property type="component" value="Unplaced"/>
</dbReference>
<keyword evidence="15" id="KW-0408">Iron</keyword>
<evidence type="ECO:0000256" key="6">
    <source>
        <dbReference type="ARBA" id="ARBA00012989"/>
    </source>
</evidence>
<comment type="cofactor">
    <cofactor evidence="3">
        <name>heme b</name>
        <dbReference type="ChEBI" id="CHEBI:60344"/>
    </cofactor>
</comment>
<keyword evidence="11" id="KW-0274">FAD</keyword>
<dbReference type="SUPFAM" id="SSF63380">
    <property type="entry name" value="Riboflavin synthase domain-like"/>
    <property type="match status" value="1"/>
</dbReference>
<dbReference type="RefSeq" id="XP_026549688.1">
    <property type="nucleotide sequence ID" value="XM_026693903.1"/>
</dbReference>
<comment type="cofactor">
    <cofactor evidence="2">
        <name>(6R)-L-erythro-5,6,7,8-tetrahydrobiopterin</name>
        <dbReference type="ChEBI" id="CHEBI:59560"/>
    </cofactor>
</comment>
<keyword evidence="14" id="KW-0560">Oxidoreductase</keyword>
<dbReference type="Gene3D" id="1.20.990.10">
    <property type="entry name" value="NADPH-cytochrome p450 Reductase, Chain A, domain 3"/>
    <property type="match status" value="1"/>
</dbReference>
<dbReference type="GO" id="GO:0005516">
    <property type="term" value="F:calmodulin binding"/>
    <property type="evidence" value="ECO:0007669"/>
    <property type="project" value="UniProtKB-KW"/>
</dbReference>
<protein>
    <recommendedName>
        <fullName evidence="6">nitric-oxide synthase (NADPH)</fullName>
        <ecNumber evidence="6">1.14.13.39</ecNumber>
    </recommendedName>
</protein>
<dbReference type="AlphaFoldDB" id="A0A6J1W9W3"/>
<dbReference type="GO" id="GO:0046872">
    <property type="term" value="F:metal ion binding"/>
    <property type="evidence" value="ECO:0007669"/>
    <property type="project" value="UniProtKB-KW"/>
</dbReference>
<evidence type="ECO:0000256" key="8">
    <source>
        <dbReference type="ARBA" id="ARBA00022630"/>
    </source>
</evidence>
<dbReference type="Gene3D" id="2.40.30.10">
    <property type="entry name" value="Translation factors"/>
    <property type="match status" value="1"/>
</dbReference>
<evidence type="ECO:0000256" key="16">
    <source>
        <dbReference type="ARBA" id="ARBA00047419"/>
    </source>
</evidence>
<evidence type="ECO:0000313" key="18">
    <source>
        <dbReference type="Proteomes" id="UP000504612"/>
    </source>
</evidence>
<evidence type="ECO:0000256" key="9">
    <source>
        <dbReference type="ARBA" id="ARBA00022643"/>
    </source>
</evidence>
<comment type="cofactor">
    <cofactor evidence="1">
        <name>FMN</name>
        <dbReference type="ChEBI" id="CHEBI:58210"/>
    </cofactor>
</comment>
<keyword evidence="12" id="KW-0521">NADP</keyword>
<sequence>MARAVQKRHPELSLPARQPAKSLPILSASGMHRPAGLRMHGCALEARWPLPVSTPGAALPVCGGPPRALVSALGAPLKGSPSLNLGRPSQSLYAFASLPTSRSTLLVRLQTDDQPELQYQPGDHVSIFPANRAVLVEALMQLVQDAPPAEEPVAVETLEAGTEGVKRMWVPSQRLPACTLRQALTYFLDITTAPSPQLLQVLATLAEDRAEREKLQRLSQDSLLYEEWKWFRCPTVVELLEEFPSVVLPTSLLLTQLPLLQARQYSVSSAPDAYPGELHLTVAVLNYRSQ</sequence>
<dbReference type="KEGG" id="nss:113431608"/>
<evidence type="ECO:0000256" key="10">
    <source>
        <dbReference type="ARBA" id="ARBA00022723"/>
    </source>
</evidence>
<comment type="similarity">
    <text evidence="5">Belongs to the NOS family.</text>
</comment>
<dbReference type="PANTHER" id="PTHR43410">
    <property type="entry name" value="NITRIC OXIDE SYNTHASE OXYGENASE"/>
    <property type="match status" value="1"/>
</dbReference>
<dbReference type="InterPro" id="IPR003097">
    <property type="entry name" value="CysJ-like_FAD-binding"/>
</dbReference>
<accession>A0A6J1W9W3</accession>